<accession>A0AA37SVM5</accession>
<keyword evidence="2" id="KW-0812">Transmembrane</keyword>
<keyword evidence="2" id="KW-1133">Transmembrane helix</keyword>
<feature type="transmembrane region" description="Helical" evidence="2">
    <location>
        <begin position="63"/>
        <end position="83"/>
    </location>
</feature>
<feature type="transmembrane region" description="Helical" evidence="2">
    <location>
        <begin position="162"/>
        <end position="181"/>
    </location>
</feature>
<organism evidence="3 4">
    <name type="scientific">Portibacter lacus</name>
    <dbReference type="NCBI Taxonomy" id="1099794"/>
    <lineage>
        <taxon>Bacteria</taxon>
        <taxon>Pseudomonadati</taxon>
        <taxon>Bacteroidota</taxon>
        <taxon>Saprospiria</taxon>
        <taxon>Saprospirales</taxon>
        <taxon>Haliscomenobacteraceae</taxon>
        <taxon>Portibacter</taxon>
    </lineage>
</organism>
<feature type="compositionally biased region" description="Basic and acidic residues" evidence="1">
    <location>
        <begin position="949"/>
        <end position="976"/>
    </location>
</feature>
<feature type="compositionally biased region" description="Low complexity" evidence="1">
    <location>
        <begin position="980"/>
        <end position="992"/>
    </location>
</feature>
<protein>
    <submittedName>
        <fullName evidence="3">ATPase</fullName>
    </submittedName>
</protein>
<dbReference type="Proteomes" id="UP001156666">
    <property type="component" value="Unassembled WGS sequence"/>
</dbReference>
<keyword evidence="2" id="KW-0472">Membrane</keyword>
<reference evidence="3" key="2">
    <citation type="submission" date="2023-01" db="EMBL/GenBank/DDBJ databases">
        <title>Draft genome sequence of Portibacter lacus strain NBRC 108769.</title>
        <authorList>
            <person name="Sun Q."/>
            <person name="Mori K."/>
        </authorList>
    </citation>
    <scope>NUCLEOTIDE SEQUENCE</scope>
    <source>
        <strain evidence="3">NBRC 108769</strain>
    </source>
</reference>
<dbReference type="PANTHER" id="PTHR21529">
    <property type="entry name" value="MAMMARY TURMOR VIRUS RECEPTOR HOMOLOG 1, 2 MTVR1, 2"/>
    <property type="match status" value="1"/>
</dbReference>
<feature type="region of interest" description="Disordered" evidence="1">
    <location>
        <begin position="1055"/>
        <end position="1074"/>
    </location>
</feature>
<dbReference type="AlphaFoldDB" id="A0AA37SVM5"/>
<dbReference type="RefSeq" id="WP_235292863.1">
    <property type="nucleotide sequence ID" value="NZ_BSOH01000023.1"/>
</dbReference>
<feature type="region of interest" description="Disordered" evidence="1">
    <location>
        <begin position="678"/>
        <end position="770"/>
    </location>
</feature>
<dbReference type="InterPro" id="IPR039904">
    <property type="entry name" value="TRANK1"/>
</dbReference>
<feature type="compositionally biased region" description="Acidic residues" evidence="1">
    <location>
        <begin position="731"/>
        <end position="742"/>
    </location>
</feature>
<proteinExistence type="predicted"/>
<evidence type="ECO:0000313" key="3">
    <source>
        <dbReference type="EMBL" id="GLR18918.1"/>
    </source>
</evidence>
<keyword evidence="4" id="KW-1185">Reference proteome</keyword>
<sequence length="1120" mass="129953">MQGKEDNYSLLIRKLDQFIKKYYTNKIVKGGLLFISISLLAFLVFSLLESQFYFSTGVRKMFFYGYLVSMVGLLFYWVVLPFMNYNRLGKVISHEKAASIIGEHFTDVQDKLLNVLQLKKQSNQFESAALINASINQKSEEIKIVPFKSAIDLSKNRKYLKYALPPFMLLIILVFAAPSLITDSTSRIINNNKKFEKDAPYKFVINEENLEVLQYDDYNLSVEIQGDVRPQEVFIDVDGYQYRLKEDKDGRFNYVFRNIQKETDFKLFSGKIFSDDLKLKVLKKPNLTDFNVTLDYPAYTNRKDETLNSIGDFIVPQGTIVRWDMNVENTEQVSFKFSNEADKEDSKKTSDQSFSQSKKLMRDLFYKIYVSNNYLPEGDSTSYTVNVIPDLNPTISVEKIQDSIEKNIVYFVGNVSDDYGLRSLSFNYNIQRANGKKEDLVSTKLPNPTNTQASYDYLLDVNDLKLEAGDNVSFYFEVFDNDAVNGSKSSRTGIMTYAKASIEELKAKEDQNNEEIKEDLLETMNKSKKIQEELKKLKEKLLQKNELDWQDRKELEELLEKQKELQKQIEEAKKKLDENLKNQEEMEQDPEMQEKQEKLQEMFEESMNNEMEELMEQIQELLQELDKDNALEMMEEMKMNDENQNQNMERLLELFKQLEVEKEANEIIEELEKLAEEQEKLSQETLNEEKPKEELQKEQEKINEDFEKLEEQLEKLEEKNEELEVPKELGEDNEEQSEEIKEELEKSEEQLEQKENEGAAKSQKKAAEKMKSMAEKMQGAMAAGEMEQMEEDIQALRQLLENLVDLSFDQEDLIDVVSRTNSTTPKYVSLVQDQYKLKDDFVLIQDSLIALSKRVTEIETFVTDKIAEIKTNLNESLDNMENRQKPLANDNQRRVMKNTNDLAVMLAESMQNMQQQMSSMAGDGSCPKPGGTGKSKDGKGSQGSVPMDKITEGQKGMGEKLKEMMEGQKKGGKDGKGGMSKEFAQAAARQAALRKALEEIKQGKDEQGKSSQGLQEMIDQMDKIETDLVNKRLNNEMLKRQQDIVTRLLEAENAERQRELDQKRIAERTGEKERKYPPAIEEYIKKKESEVEMYKTVSPSLKPYYKYLVEEYYKSLKENN</sequence>
<evidence type="ECO:0000256" key="1">
    <source>
        <dbReference type="SAM" id="MobiDB-lite"/>
    </source>
</evidence>
<evidence type="ECO:0000313" key="4">
    <source>
        <dbReference type="Proteomes" id="UP001156666"/>
    </source>
</evidence>
<feature type="compositionally biased region" description="Basic and acidic residues" evidence="1">
    <location>
        <begin position="678"/>
        <end position="730"/>
    </location>
</feature>
<comment type="caution">
    <text evidence="3">The sequence shown here is derived from an EMBL/GenBank/DDBJ whole genome shotgun (WGS) entry which is preliminary data.</text>
</comment>
<name>A0AA37SVM5_9BACT</name>
<dbReference type="PANTHER" id="PTHR21529:SF4">
    <property type="entry name" value="TPR AND ANKYRIN REPEAT-CONTAINING PROTEIN 1"/>
    <property type="match status" value="1"/>
</dbReference>
<evidence type="ECO:0000256" key="2">
    <source>
        <dbReference type="SAM" id="Phobius"/>
    </source>
</evidence>
<reference evidence="3" key="1">
    <citation type="journal article" date="2014" name="Int. J. Syst. Evol. Microbiol.">
        <title>Complete genome sequence of Corynebacterium casei LMG S-19264T (=DSM 44701T), isolated from a smear-ripened cheese.</title>
        <authorList>
            <consortium name="US DOE Joint Genome Institute (JGI-PGF)"/>
            <person name="Walter F."/>
            <person name="Albersmeier A."/>
            <person name="Kalinowski J."/>
            <person name="Ruckert C."/>
        </authorList>
    </citation>
    <scope>NUCLEOTIDE SEQUENCE</scope>
    <source>
        <strain evidence="3">NBRC 108769</strain>
    </source>
</reference>
<dbReference type="EMBL" id="BSOH01000023">
    <property type="protein sequence ID" value="GLR18918.1"/>
    <property type="molecule type" value="Genomic_DNA"/>
</dbReference>
<feature type="transmembrane region" description="Helical" evidence="2">
    <location>
        <begin position="27"/>
        <end position="48"/>
    </location>
</feature>
<feature type="compositionally biased region" description="Basic and acidic residues" evidence="1">
    <location>
        <begin position="743"/>
        <end position="758"/>
    </location>
</feature>
<feature type="region of interest" description="Disordered" evidence="1">
    <location>
        <begin position="914"/>
        <end position="992"/>
    </location>
</feature>
<gene>
    <name evidence="3" type="ORF">GCM10007940_35340</name>
</gene>